<comment type="caution">
    <text evidence="2">The sequence shown here is derived from an EMBL/GenBank/DDBJ whole genome shotgun (WGS) entry which is preliminary data.</text>
</comment>
<accession>A0A4S4E4T5</accession>
<organism evidence="2 3">
    <name type="scientific">Camellia sinensis var. sinensis</name>
    <name type="common">China tea</name>
    <dbReference type="NCBI Taxonomy" id="542762"/>
    <lineage>
        <taxon>Eukaryota</taxon>
        <taxon>Viridiplantae</taxon>
        <taxon>Streptophyta</taxon>
        <taxon>Embryophyta</taxon>
        <taxon>Tracheophyta</taxon>
        <taxon>Spermatophyta</taxon>
        <taxon>Magnoliopsida</taxon>
        <taxon>eudicotyledons</taxon>
        <taxon>Gunneridae</taxon>
        <taxon>Pentapetalae</taxon>
        <taxon>asterids</taxon>
        <taxon>Ericales</taxon>
        <taxon>Theaceae</taxon>
        <taxon>Camellia</taxon>
    </lineage>
</organism>
<dbReference type="GO" id="GO:0016705">
    <property type="term" value="F:oxidoreductase activity, acting on paired donors, with incorporation or reduction of molecular oxygen"/>
    <property type="evidence" value="ECO:0007669"/>
    <property type="project" value="InterPro"/>
</dbReference>
<dbReference type="GO" id="GO:0020037">
    <property type="term" value="F:heme binding"/>
    <property type="evidence" value="ECO:0007669"/>
    <property type="project" value="InterPro"/>
</dbReference>
<dbReference type="InterPro" id="IPR036396">
    <property type="entry name" value="Cyt_P450_sf"/>
</dbReference>
<name>A0A4S4E4T5_CAMSN</name>
<evidence type="ECO:0000313" key="2">
    <source>
        <dbReference type="EMBL" id="THG10514.1"/>
    </source>
</evidence>
<evidence type="ECO:0000256" key="1">
    <source>
        <dbReference type="SAM" id="MobiDB-lite"/>
    </source>
</evidence>
<dbReference type="PANTHER" id="PTHR37261:SF1">
    <property type="entry name" value="40S RIBOSOMAL PROTEIN S27"/>
    <property type="match status" value="1"/>
</dbReference>
<dbReference type="Gene3D" id="1.10.630.10">
    <property type="entry name" value="Cytochrome P450"/>
    <property type="match status" value="1"/>
</dbReference>
<dbReference type="SUPFAM" id="SSF48264">
    <property type="entry name" value="Cytochrome P450"/>
    <property type="match status" value="1"/>
</dbReference>
<reference evidence="2 3" key="1">
    <citation type="journal article" date="2018" name="Proc. Natl. Acad. Sci. U.S.A.">
        <title>Draft genome sequence of Camellia sinensis var. sinensis provides insights into the evolution of the tea genome and tea quality.</title>
        <authorList>
            <person name="Wei C."/>
            <person name="Yang H."/>
            <person name="Wang S."/>
            <person name="Zhao J."/>
            <person name="Liu C."/>
            <person name="Gao L."/>
            <person name="Xia E."/>
            <person name="Lu Y."/>
            <person name="Tai Y."/>
            <person name="She G."/>
            <person name="Sun J."/>
            <person name="Cao H."/>
            <person name="Tong W."/>
            <person name="Gao Q."/>
            <person name="Li Y."/>
            <person name="Deng W."/>
            <person name="Jiang X."/>
            <person name="Wang W."/>
            <person name="Chen Q."/>
            <person name="Zhang S."/>
            <person name="Li H."/>
            <person name="Wu J."/>
            <person name="Wang P."/>
            <person name="Li P."/>
            <person name="Shi C."/>
            <person name="Zheng F."/>
            <person name="Jian J."/>
            <person name="Huang B."/>
            <person name="Shan D."/>
            <person name="Shi M."/>
            <person name="Fang C."/>
            <person name="Yue Y."/>
            <person name="Li F."/>
            <person name="Li D."/>
            <person name="Wei S."/>
            <person name="Han B."/>
            <person name="Jiang C."/>
            <person name="Yin Y."/>
            <person name="Xia T."/>
            <person name="Zhang Z."/>
            <person name="Bennetzen J.L."/>
            <person name="Zhao S."/>
            <person name="Wan X."/>
        </authorList>
    </citation>
    <scope>NUCLEOTIDE SEQUENCE [LARGE SCALE GENOMIC DNA]</scope>
    <source>
        <strain evidence="3">cv. Shuchazao</strain>
        <tissue evidence="2">Leaf</tissue>
    </source>
</reference>
<dbReference type="GO" id="GO:0005506">
    <property type="term" value="F:iron ion binding"/>
    <property type="evidence" value="ECO:0007669"/>
    <property type="project" value="InterPro"/>
</dbReference>
<dbReference type="GO" id="GO:0004497">
    <property type="term" value="F:monooxygenase activity"/>
    <property type="evidence" value="ECO:0007669"/>
    <property type="project" value="InterPro"/>
</dbReference>
<gene>
    <name evidence="2" type="ORF">TEA_015461</name>
</gene>
<protein>
    <submittedName>
        <fullName evidence="2">Uncharacterized protein</fullName>
    </submittedName>
</protein>
<dbReference type="PANTHER" id="PTHR37261">
    <property type="entry name" value="40S RIBOSOMAL PROTEIN S27"/>
    <property type="match status" value="1"/>
</dbReference>
<feature type="region of interest" description="Disordered" evidence="1">
    <location>
        <begin position="101"/>
        <end position="123"/>
    </location>
</feature>
<dbReference type="Proteomes" id="UP000306102">
    <property type="component" value="Unassembled WGS sequence"/>
</dbReference>
<keyword evidence="3" id="KW-1185">Reference proteome</keyword>
<proteinExistence type="predicted"/>
<evidence type="ECO:0000313" key="3">
    <source>
        <dbReference type="Proteomes" id="UP000306102"/>
    </source>
</evidence>
<sequence>MRFRNMLLISDRIEVDPKKHSNAKPDVHVVIQFSQNRVTKLVLKSAMKTLSFTQKHEVRQVYIRSTARVFEIYFAPSLHVGNEYLCTVRCGIAARDGKVLHPTNTEEPADAQPDGSAGELAKDKCNDDGKFASNEDDWVKVKVPDLSLQDNQNTSMPKKIDVILGTSIQDFYEATAEIADADACISLTLRLLSLESKGCLYVDEIYVFADIVEPADSETQAPQVGNYAGSSLMAMLAPTLLQLSKTGINRRADEYSDTTEKGESMELGSRVTDSNNIVDKIHQEESIAAQQDVKLLEVTEPKPQFPILAQVSDQRHDPVAKNNVPNDHFERVLEQIVSRVSRIEDVCLRFEENMLKPISSMEARLQRVEQKMDMLTKNFQYSGSRSGARISASAFLCNGSNSVSFCNEGSDCSVWEAFELEKKDIPCDELSNPPEDVSVSVNDTQFLPSLVVTAPEFSCGDDEENNDAVEPLDDRPQEKMKQALSIDDALAAALAGFLSTSSVQPSDYTQTLAVKAPDFTIEENGDEGEVTSLGARSDEPVVPPIFSYESNGQCMNDSISTCSSSPSILGMGQVMGNPDDDCFKETSQGVHGHDQLHKGNASCSSLGTSANCLTSQAEHGVLAQTDDCQTAVSTGRGEASNGINIPVSEKTDILRQFLQSETSSSSDAFHGGAVAGAKDVVEGSKKDVLQNIFEYPSISCVLDFELPILDVKFASWETSRIKSPLGGLLSSIPEFEVEAPCVQQRDNTVIGEQSNLILVEDGDQNCPATSDSLLVDWDGYDVRDMSSHVDGEAPQDFSICNKQESSILEFELFRLNGDKLGRPSHGDDNILNSEKDEAALGQFCDQRFSHQDQGSLVFTVADAVPFLRWLDSEGYEKAMKKTAKELDGVLRGWLEEHKHKRNSDEAKAEQDFMDVLLSVLDGGVTQEGPKFNA</sequence>
<dbReference type="EMBL" id="SDRB02007860">
    <property type="protein sequence ID" value="THG10514.1"/>
    <property type="molecule type" value="Genomic_DNA"/>
</dbReference>
<dbReference type="AlphaFoldDB" id="A0A4S4E4T5"/>